<organism evidence="1 2">
    <name type="scientific">Chitinophaga silvisoli</name>
    <dbReference type="NCBI Taxonomy" id="2291814"/>
    <lineage>
        <taxon>Bacteria</taxon>
        <taxon>Pseudomonadati</taxon>
        <taxon>Bacteroidota</taxon>
        <taxon>Chitinophagia</taxon>
        <taxon>Chitinophagales</taxon>
        <taxon>Chitinophagaceae</taxon>
        <taxon>Chitinophaga</taxon>
    </lineage>
</organism>
<evidence type="ECO:0000313" key="1">
    <source>
        <dbReference type="EMBL" id="RFM32194.1"/>
    </source>
</evidence>
<dbReference type="AlphaFoldDB" id="A0A3E1NWH5"/>
<dbReference type="RefSeq" id="WP_116856279.1">
    <property type="nucleotide sequence ID" value="NZ_QTJV01000010.1"/>
</dbReference>
<reference evidence="1 2" key="1">
    <citation type="submission" date="2018-08" db="EMBL/GenBank/DDBJ databases">
        <title>Chitinophaga sp. K20C18050901, a novel bacterium isolated from forest soil.</title>
        <authorList>
            <person name="Wang C."/>
        </authorList>
    </citation>
    <scope>NUCLEOTIDE SEQUENCE [LARGE SCALE GENOMIC DNA]</scope>
    <source>
        <strain evidence="1 2">K20C18050901</strain>
    </source>
</reference>
<gene>
    <name evidence="1" type="ORF">DXN04_25780</name>
</gene>
<proteinExistence type="predicted"/>
<evidence type="ECO:0000313" key="2">
    <source>
        <dbReference type="Proteomes" id="UP000261174"/>
    </source>
</evidence>
<keyword evidence="2" id="KW-1185">Reference proteome</keyword>
<dbReference type="Proteomes" id="UP000261174">
    <property type="component" value="Unassembled WGS sequence"/>
</dbReference>
<name>A0A3E1NWH5_9BACT</name>
<dbReference type="OrthoDB" id="672896at2"/>
<sequence length="133" mass="14445">MKTKLLLAVLVLGLGVLVSGCKKEYITNEIPNTTIQATIASNTWQYDSNTKTYYREIDMPEITDGINQTDGVLVYISGDGTTWEAVPDVYNGSTIIYTYKPGLLTLEIQGSDGSTVDPPGDMYVKIVLVASEG</sequence>
<accession>A0A3E1NWH5</accession>
<protein>
    <submittedName>
        <fullName evidence="1">Uncharacterized protein</fullName>
    </submittedName>
</protein>
<dbReference type="EMBL" id="QTJV01000010">
    <property type="protein sequence ID" value="RFM32194.1"/>
    <property type="molecule type" value="Genomic_DNA"/>
</dbReference>
<dbReference type="PROSITE" id="PS51257">
    <property type="entry name" value="PROKAR_LIPOPROTEIN"/>
    <property type="match status" value="1"/>
</dbReference>
<comment type="caution">
    <text evidence="1">The sequence shown here is derived from an EMBL/GenBank/DDBJ whole genome shotgun (WGS) entry which is preliminary data.</text>
</comment>